<organism evidence="8 9">
    <name type="scientific">Virgisporangium aurantiacum</name>
    <dbReference type="NCBI Taxonomy" id="175570"/>
    <lineage>
        <taxon>Bacteria</taxon>
        <taxon>Bacillati</taxon>
        <taxon>Actinomycetota</taxon>
        <taxon>Actinomycetes</taxon>
        <taxon>Micromonosporales</taxon>
        <taxon>Micromonosporaceae</taxon>
        <taxon>Virgisporangium</taxon>
    </lineage>
</organism>
<feature type="transmembrane region" description="Helical" evidence="6">
    <location>
        <begin position="372"/>
        <end position="398"/>
    </location>
</feature>
<gene>
    <name evidence="8" type="ORF">Vau01_082380</name>
</gene>
<dbReference type="Proteomes" id="UP000612585">
    <property type="component" value="Unassembled WGS sequence"/>
</dbReference>
<feature type="transmembrane region" description="Helical" evidence="6">
    <location>
        <begin position="331"/>
        <end position="352"/>
    </location>
</feature>
<keyword evidence="3 6" id="KW-0812">Transmembrane</keyword>
<feature type="transmembrane region" description="Helical" evidence="6">
    <location>
        <begin position="552"/>
        <end position="571"/>
    </location>
</feature>
<feature type="transmembrane region" description="Helical" evidence="6">
    <location>
        <begin position="404"/>
        <end position="430"/>
    </location>
</feature>
<evidence type="ECO:0000256" key="4">
    <source>
        <dbReference type="ARBA" id="ARBA00022989"/>
    </source>
</evidence>
<keyword evidence="9" id="KW-1185">Reference proteome</keyword>
<name>A0A8J3ZBF6_9ACTN</name>
<evidence type="ECO:0000256" key="1">
    <source>
        <dbReference type="ARBA" id="ARBA00004651"/>
    </source>
</evidence>
<evidence type="ECO:0000313" key="8">
    <source>
        <dbReference type="EMBL" id="GIJ60722.1"/>
    </source>
</evidence>
<feature type="transmembrane region" description="Helical" evidence="6">
    <location>
        <begin position="834"/>
        <end position="857"/>
    </location>
</feature>
<feature type="transmembrane region" description="Helical" evidence="6">
    <location>
        <begin position="779"/>
        <end position="806"/>
    </location>
</feature>
<feature type="transmembrane region" description="Helical" evidence="6">
    <location>
        <begin position="505"/>
        <end position="531"/>
    </location>
</feature>
<evidence type="ECO:0000256" key="3">
    <source>
        <dbReference type="ARBA" id="ARBA00022692"/>
    </source>
</evidence>
<feature type="transmembrane region" description="Helical" evidence="6">
    <location>
        <begin position="21"/>
        <end position="42"/>
    </location>
</feature>
<dbReference type="Pfam" id="PF02687">
    <property type="entry name" value="FtsX"/>
    <property type="match status" value="1"/>
</dbReference>
<dbReference type="EMBL" id="BOPG01000058">
    <property type="protein sequence ID" value="GIJ60722.1"/>
    <property type="molecule type" value="Genomic_DNA"/>
</dbReference>
<dbReference type="RefSeq" id="WP_204005271.1">
    <property type="nucleotide sequence ID" value="NZ_BOPG01000058.1"/>
</dbReference>
<dbReference type="GO" id="GO:0005886">
    <property type="term" value="C:plasma membrane"/>
    <property type="evidence" value="ECO:0007669"/>
    <property type="project" value="UniProtKB-SubCell"/>
</dbReference>
<evidence type="ECO:0000313" key="9">
    <source>
        <dbReference type="Proteomes" id="UP000612585"/>
    </source>
</evidence>
<feature type="transmembrane region" description="Helical" evidence="6">
    <location>
        <begin position="877"/>
        <end position="898"/>
    </location>
</feature>
<feature type="transmembrane region" description="Helical" evidence="6">
    <location>
        <begin position="451"/>
        <end position="471"/>
    </location>
</feature>
<keyword evidence="4 6" id="KW-1133">Transmembrane helix</keyword>
<evidence type="ECO:0000259" key="7">
    <source>
        <dbReference type="Pfam" id="PF02687"/>
    </source>
</evidence>
<dbReference type="InterPro" id="IPR003838">
    <property type="entry name" value="ABC3_permease_C"/>
</dbReference>
<dbReference type="AlphaFoldDB" id="A0A8J3ZBF6"/>
<reference evidence="8" key="1">
    <citation type="submission" date="2021-01" db="EMBL/GenBank/DDBJ databases">
        <title>Whole genome shotgun sequence of Virgisporangium aurantiacum NBRC 16421.</title>
        <authorList>
            <person name="Komaki H."/>
            <person name="Tamura T."/>
        </authorList>
    </citation>
    <scope>NUCLEOTIDE SEQUENCE</scope>
    <source>
        <strain evidence="8">NBRC 16421</strain>
    </source>
</reference>
<accession>A0A8J3ZBF6</accession>
<evidence type="ECO:0000256" key="5">
    <source>
        <dbReference type="ARBA" id="ARBA00023136"/>
    </source>
</evidence>
<sequence length="916" mass="94314">MIPRVHWPSVRGRARADAGPLLLAGVVLMVVTLLATAAPPLLRATADDAVRDAVRRAGPTADVLTHARWIPDDAPGGGRTRVPDLAEDVDEFRRRAENALTPDLRRVLRPPTTIVSSPTLRITDGSQLRTFQLNYLADARGAASATAVTWVAGGPPRPSVTRDATMSYDAPPWPVQVGLSEADAAALGVGPGDRIPLVDEQKREKHVEVSGVFRPDDGPGWRLAPWLLHPVSGSDGVGTTRLGGLLSPDSLPDARLAFDQDELDRTVRFAPDPSTLTADSGRTIAGTVVELKVTSGSSATLDASLKWESRLDLILREVQTRVDAAAAQASVLLLAVVAGTVLVLLLAADLLVRRRTPSLTITRRRGAAVGDLALELTLESVLVAALFAAVGLALARLVTPDVAWWWAVPVAATLAAASPGFGTLATARATSDRRVPANRSARRFIHRTAELRRAALEVALLAAATAAAVALHQRGILPTPTDAAAPAAGGLLASGGGVLPASAPALGAVAGAVLLLRVLPAGLGVALAWALRARRPLLLFGTARAAATAGRALPVLAMVAAAALASFALTLDATANRGLAAGAWQTVGADARLDLAPDAAEPAVPELARTLAARPGVRQVVTAQVTDDARVLTGQTLVTPRLVIVDSAAFRRLLASTPLPDAPALSLLAAAGSADVPALVRSADGGLRPGMRLELPREGADPVPLRTVGTAPRVGDVEDVVIVDARALAERGVPVVPDTVWVVGPGTAKAVAAADVPADVVLRATVLHDRRSAPLTAGLLRLTLTSAAVLLVAGLLGLALGAAAGAPDRWQTLSRLRTLGLRVRDARRVAAGELLPPVAVAAVGGPLLGLLLARLTLGPLSVRVLTGQPSDPPLVVPWWGLAAVAVALLVAVAVVVPVESALRRRRGLAEVLRAGG</sequence>
<comment type="caution">
    <text evidence="8">The sequence shown here is derived from an EMBL/GenBank/DDBJ whole genome shotgun (WGS) entry which is preliminary data.</text>
</comment>
<protein>
    <recommendedName>
        <fullName evidence="7">ABC3 transporter permease C-terminal domain-containing protein</fullName>
    </recommendedName>
</protein>
<comment type="subcellular location">
    <subcellularLocation>
        <location evidence="1">Cell membrane</location>
        <topology evidence="1">Multi-pass membrane protein</topology>
    </subcellularLocation>
</comment>
<keyword evidence="2" id="KW-1003">Cell membrane</keyword>
<evidence type="ECO:0000256" key="6">
    <source>
        <dbReference type="SAM" id="Phobius"/>
    </source>
</evidence>
<proteinExistence type="predicted"/>
<evidence type="ECO:0000256" key="2">
    <source>
        <dbReference type="ARBA" id="ARBA00022475"/>
    </source>
</evidence>
<feature type="domain" description="ABC3 transporter permease C-terminal" evidence="7">
    <location>
        <begin position="787"/>
        <end position="900"/>
    </location>
</feature>
<keyword evidence="5 6" id="KW-0472">Membrane</keyword>